<dbReference type="OrthoDB" id="248923at2759"/>
<evidence type="ECO:0000256" key="4">
    <source>
        <dbReference type="ARBA" id="ARBA00022527"/>
    </source>
</evidence>
<feature type="compositionally biased region" description="Low complexity" evidence="14">
    <location>
        <begin position="322"/>
        <end position="333"/>
    </location>
</feature>
<protein>
    <recommendedName>
        <fullName evidence="3">non-specific serine/threonine protein kinase</fullName>
        <ecNumber evidence="3">2.7.11.1</ecNumber>
    </recommendedName>
</protein>
<evidence type="ECO:0000313" key="16">
    <source>
        <dbReference type="EMBL" id="OHT14679.1"/>
    </source>
</evidence>
<dbReference type="GO" id="GO:0004674">
    <property type="term" value="F:protein serine/threonine kinase activity"/>
    <property type="evidence" value="ECO:0007669"/>
    <property type="project" value="UniProtKB-KW"/>
</dbReference>
<feature type="compositionally biased region" description="Acidic residues" evidence="14">
    <location>
        <begin position="503"/>
        <end position="513"/>
    </location>
</feature>
<dbReference type="PROSITE" id="PS00107">
    <property type="entry name" value="PROTEIN_KINASE_ATP"/>
    <property type="match status" value="1"/>
</dbReference>
<feature type="compositionally biased region" description="Polar residues" evidence="14">
    <location>
        <begin position="334"/>
        <end position="344"/>
    </location>
</feature>
<feature type="region of interest" description="Disordered" evidence="14">
    <location>
        <begin position="296"/>
        <end position="513"/>
    </location>
</feature>
<feature type="binding site" evidence="13">
    <location>
        <position position="36"/>
    </location>
    <ligand>
        <name>ATP</name>
        <dbReference type="ChEBI" id="CHEBI:30616"/>
    </ligand>
</feature>
<dbReference type="SUPFAM" id="SSF56112">
    <property type="entry name" value="Protein kinase-like (PK-like)"/>
    <property type="match status" value="1"/>
</dbReference>
<evidence type="ECO:0000256" key="3">
    <source>
        <dbReference type="ARBA" id="ARBA00012513"/>
    </source>
</evidence>
<evidence type="ECO:0000256" key="1">
    <source>
        <dbReference type="ARBA" id="ARBA00001946"/>
    </source>
</evidence>
<keyword evidence="6" id="KW-0479">Metal-binding</keyword>
<evidence type="ECO:0000256" key="12">
    <source>
        <dbReference type="ARBA" id="ARBA00048679"/>
    </source>
</evidence>
<dbReference type="InterPro" id="IPR008271">
    <property type="entry name" value="Ser/Thr_kinase_AS"/>
</dbReference>
<dbReference type="InterPro" id="IPR051131">
    <property type="entry name" value="NEK_Ser/Thr_kinase_NIMA"/>
</dbReference>
<reference evidence="16" key="1">
    <citation type="submission" date="2016-10" db="EMBL/GenBank/DDBJ databases">
        <authorList>
            <person name="Benchimol M."/>
            <person name="Almeida L.G."/>
            <person name="Vasconcelos A.T."/>
            <person name="Perreira-Neves A."/>
            <person name="Rosa I.A."/>
            <person name="Tasca T."/>
            <person name="Bogo M.R."/>
            <person name="de Souza W."/>
        </authorList>
    </citation>
    <scope>NUCLEOTIDE SEQUENCE [LARGE SCALE GENOMIC DNA]</scope>
    <source>
        <strain evidence="16">K</strain>
    </source>
</reference>
<organism evidence="16 17">
    <name type="scientific">Tritrichomonas foetus</name>
    <dbReference type="NCBI Taxonomy" id="1144522"/>
    <lineage>
        <taxon>Eukaryota</taxon>
        <taxon>Metamonada</taxon>
        <taxon>Parabasalia</taxon>
        <taxon>Tritrichomonadida</taxon>
        <taxon>Tritrichomonadidae</taxon>
        <taxon>Tritrichomonas</taxon>
    </lineage>
</organism>
<dbReference type="Proteomes" id="UP000179807">
    <property type="component" value="Unassembled WGS sequence"/>
</dbReference>
<keyword evidence="9 13" id="KW-0067">ATP-binding</keyword>
<dbReference type="PROSITE" id="PS00108">
    <property type="entry name" value="PROTEIN_KINASE_ST"/>
    <property type="match status" value="1"/>
</dbReference>
<keyword evidence="7 13" id="KW-0547">Nucleotide-binding</keyword>
<evidence type="ECO:0000256" key="11">
    <source>
        <dbReference type="ARBA" id="ARBA00047899"/>
    </source>
</evidence>
<dbReference type="RefSeq" id="XP_068367815.1">
    <property type="nucleotide sequence ID" value="XM_068498055.1"/>
</dbReference>
<dbReference type="AlphaFoldDB" id="A0A1J4KTU1"/>
<feature type="domain" description="Protein kinase" evidence="15">
    <location>
        <begin position="7"/>
        <end position="260"/>
    </location>
</feature>
<keyword evidence="8 16" id="KW-0418">Kinase</keyword>
<evidence type="ECO:0000259" key="15">
    <source>
        <dbReference type="PROSITE" id="PS50011"/>
    </source>
</evidence>
<dbReference type="EMBL" id="MLAK01000326">
    <property type="protein sequence ID" value="OHT14679.1"/>
    <property type="molecule type" value="Genomic_DNA"/>
</dbReference>
<dbReference type="FunFam" id="3.30.200.20:FF:000097">
    <property type="entry name" value="Probable serine/threonine-protein kinase nek1"/>
    <property type="match status" value="1"/>
</dbReference>
<dbReference type="GeneID" id="94832759"/>
<dbReference type="VEuPathDB" id="TrichDB:TRFO_14851"/>
<proteinExistence type="inferred from homology"/>
<comment type="catalytic activity">
    <reaction evidence="11">
        <text>L-threonyl-[protein] + ATP = O-phospho-L-threonyl-[protein] + ADP + H(+)</text>
        <dbReference type="Rhea" id="RHEA:46608"/>
        <dbReference type="Rhea" id="RHEA-COMP:11060"/>
        <dbReference type="Rhea" id="RHEA-COMP:11605"/>
        <dbReference type="ChEBI" id="CHEBI:15378"/>
        <dbReference type="ChEBI" id="CHEBI:30013"/>
        <dbReference type="ChEBI" id="CHEBI:30616"/>
        <dbReference type="ChEBI" id="CHEBI:61977"/>
        <dbReference type="ChEBI" id="CHEBI:456216"/>
        <dbReference type="EC" id="2.7.11.1"/>
    </reaction>
</comment>
<gene>
    <name evidence="16" type="primary">NEK5</name>
    <name evidence="16" type="ORF">TRFO_14851</name>
</gene>
<accession>A0A1J4KTU1</accession>
<dbReference type="CDD" id="cd08215">
    <property type="entry name" value="STKc_Nek"/>
    <property type="match status" value="1"/>
</dbReference>
<dbReference type="PANTHER" id="PTHR44899">
    <property type="entry name" value="CAMK FAMILY PROTEIN KINASE"/>
    <property type="match status" value="1"/>
</dbReference>
<comment type="similarity">
    <text evidence="2">Belongs to the protein kinase superfamily. NEK Ser/Thr protein kinase family. NIMA subfamily.</text>
</comment>
<evidence type="ECO:0000256" key="13">
    <source>
        <dbReference type="PROSITE-ProRule" id="PRU10141"/>
    </source>
</evidence>
<keyword evidence="17" id="KW-1185">Reference proteome</keyword>
<dbReference type="SMART" id="SM00220">
    <property type="entry name" value="S_TKc"/>
    <property type="match status" value="1"/>
</dbReference>
<evidence type="ECO:0000256" key="9">
    <source>
        <dbReference type="ARBA" id="ARBA00022840"/>
    </source>
</evidence>
<dbReference type="PANTHER" id="PTHR44899:SF3">
    <property type="entry name" value="SERINE_THREONINE-PROTEIN KINASE NEK1"/>
    <property type="match status" value="1"/>
</dbReference>
<keyword evidence="5" id="KW-0808">Transferase</keyword>
<feature type="compositionally biased region" description="Low complexity" evidence="14">
    <location>
        <begin position="448"/>
        <end position="458"/>
    </location>
</feature>
<dbReference type="Pfam" id="PF00069">
    <property type="entry name" value="Pkinase"/>
    <property type="match status" value="1"/>
</dbReference>
<dbReference type="InterPro" id="IPR011009">
    <property type="entry name" value="Kinase-like_dom_sf"/>
</dbReference>
<keyword evidence="10" id="KW-0460">Magnesium</keyword>
<dbReference type="Gene3D" id="3.30.200.20">
    <property type="entry name" value="Phosphorylase Kinase, domain 1"/>
    <property type="match status" value="1"/>
</dbReference>
<comment type="caution">
    <text evidence="16">The sequence shown here is derived from an EMBL/GenBank/DDBJ whole genome shotgun (WGS) entry which is preliminary data.</text>
</comment>
<evidence type="ECO:0000256" key="5">
    <source>
        <dbReference type="ARBA" id="ARBA00022679"/>
    </source>
</evidence>
<feature type="compositionally biased region" description="Basic residues" evidence="14">
    <location>
        <begin position="307"/>
        <end position="320"/>
    </location>
</feature>
<dbReference type="InterPro" id="IPR000719">
    <property type="entry name" value="Prot_kinase_dom"/>
</dbReference>
<dbReference type="GO" id="GO:0005524">
    <property type="term" value="F:ATP binding"/>
    <property type="evidence" value="ECO:0007669"/>
    <property type="project" value="UniProtKB-UniRule"/>
</dbReference>
<keyword evidence="4" id="KW-0723">Serine/threonine-protein kinase</keyword>
<sequence>MKSSDEYLVQSVIGEGSYGRALLCKEKNSGQLIVVKEISFANLTEEECKESRKETHILSKLHHPNIIGFRGSFLEKNIFHIVMDYADGGDLGQKIANQTEPFSEDQVLDWFVQLCLALKHCHDRKILHRDLKTQNVFLTQKGLVKLGDFGISKILEHTTSFAKTSIGTPYYLSPEICEGRPYNEKSDIWSLGCVLYEICTLKHPFDSNCINGLIVKIIRCRPAPIPKCYSANLQGIIDSLLQKQPSKRPKINQILKMPLIQERITKLLSQTIAKLEFAHTVFHGLAGGETPAVIPEKPVVQAPKSRLSVRKSRLPTRQKTRSSAAAATPSASSVNPSHLSNNSGARGRRRPLTHEEMIQQRKREIVSEREEMKRQKEKKMQEAKKCEEEQDAKRQKILEKQKQRKQEREQRMALLRKEEKEKQKHYESLEAPFKKQRPNTAKEKPSSKEQSSPLSKSPNKYKTQPMNADEQNESSNSKPSKSKIPERSPEKSSSKEKLSESNTSDEVDEDFEEVLSDDLFEYDFISDEEEECADEELLSLAAVASDLNENPPDESDDEQVDEHNNVFTFRGKPLSINHNDPRPVRNESVRVFLEKNLGASKFTAAYRLITEESSTMNEDEFESKLSTILTTPSEMEFCPLIQQLVVSEYADM</sequence>
<dbReference type="PROSITE" id="PS50011">
    <property type="entry name" value="PROTEIN_KINASE_DOM"/>
    <property type="match status" value="1"/>
</dbReference>
<evidence type="ECO:0000256" key="7">
    <source>
        <dbReference type="ARBA" id="ARBA00022741"/>
    </source>
</evidence>
<dbReference type="InterPro" id="IPR017441">
    <property type="entry name" value="Protein_kinase_ATP_BS"/>
</dbReference>
<evidence type="ECO:0000256" key="10">
    <source>
        <dbReference type="ARBA" id="ARBA00022842"/>
    </source>
</evidence>
<evidence type="ECO:0000313" key="17">
    <source>
        <dbReference type="Proteomes" id="UP000179807"/>
    </source>
</evidence>
<dbReference type="FunFam" id="1.10.510.10:FF:000172">
    <property type="entry name" value="serine/threonine-protein kinase Nek1 isoform X1"/>
    <property type="match status" value="1"/>
</dbReference>
<name>A0A1J4KTU1_9EUKA</name>
<dbReference type="Gene3D" id="1.10.510.10">
    <property type="entry name" value="Transferase(Phosphotransferase) domain 1"/>
    <property type="match status" value="1"/>
</dbReference>
<evidence type="ECO:0000256" key="2">
    <source>
        <dbReference type="ARBA" id="ARBA00010886"/>
    </source>
</evidence>
<comment type="catalytic activity">
    <reaction evidence="12">
        <text>L-seryl-[protein] + ATP = O-phospho-L-seryl-[protein] + ADP + H(+)</text>
        <dbReference type="Rhea" id="RHEA:17989"/>
        <dbReference type="Rhea" id="RHEA-COMP:9863"/>
        <dbReference type="Rhea" id="RHEA-COMP:11604"/>
        <dbReference type="ChEBI" id="CHEBI:15378"/>
        <dbReference type="ChEBI" id="CHEBI:29999"/>
        <dbReference type="ChEBI" id="CHEBI:30616"/>
        <dbReference type="ChEBI" id="CHEBI:83421"/>
        <dbReference type="ChEBI" id="CHEBI:456216"/>
        <dbReference type="EC" id="2.7.11.1"/>
    </reaction>
</comment>
<feature type="compositionally biased region" description="Basic and acidic residues" evidence="14">
    <location>
        <begin position="352"/>
        <end position="428"/>
    </location>
</feature>
<evidence type="ECO:0000256" key="8">
    <source>
        <dbReference type="ARBA" id="ARBA00022777"/>
    </source>
</evidence>
<evidence type="ECO:0000256" key="14">
    <source>
        <dbReference type="SAM" id="MobiDB-lite"/>
    </source>
</evidence>
<dbReference type="EC" id="2.7.11.1" evidence="3"/>
<evidence type="ECO:0000256" key="6">
    <source>
        <dbReference type="ARBA" id="ARBA00022723"/>
    </source>
</evidence>
<comment type="cofactor">
    <cofactor evidence="1">
        <name>Mg(2+)</name>
        <dbReference type="ChEBI" id="CHEBI:18420"/>
    </cofactor>
</comment>
<feature type="compositionally biased region" description="Basic and acidic residues" evidence="14">
    <location>
        <begin position="483"/>
        <end position="499"/>
    </location>
</feature>
<dbReference type="GO" id="GO:0046872">
    <property type="term" value="F:metal ion binding"/>
    <property type="evidence" value="ECO:0007669"/>
    <property type="project" value="UniProtKB-KW"/>
</dbReference>